<feature type="compositionally biased region" description="Basic and acidic residues" evidence="1">
    <location>
        <begin position="7"/>
        <end position="30"/>
    </location>
</feature>
<name>C3Y8Q0_BRAFL</name>
<gene>
    <name evidence="2" type="ORF">BRAFLDRAFT_69909</name>
</gene>
<sequence length="155" mass="18513">MHHCSKYHKDDHSLNRHMNRPTEGHDRHWTDTFSDSDHDEEAVVVPEIEPHKLHPELAKLEPQTCQRYKLSDHETLRHVFKAYVGDVARFLEQDDRYFSEYDVRVNRKLDSRDSDVHNLVENMLDGFEDTAFTYRKNVSESMEHSVEKTQQMYPT</sequence>
<protein>
    <submittedName>
        <fullName evidence="2">Uncharacterized protein</fullName>
    </submittedName>
</protein>
<feature type="region of interest" description="Disordered" evidence="1">
    <location>
        <begin position="1"/>
        <end position="33"/>
    </location>
</feature>
<dbReference type="InParanoid" id="C3Y8Q0"/>
<organism>
    <name type="scientific">Branchiostoma floridae</name>
    <name type="common">Florida lancelet</name>
    <name type="synonym">Amphioxus</name>
    <dbReference type="NCBI Taxonomy" id="7739"/>
    <lineage>
        <taxon>Eukaryota</taxon>
        <taxon>Metazoa</taxon>
        <taxon>Chordata</taxon>
        <taxon>Cephalochordata</taxon>
        <taxon>Leptocardii</taxon>
        <taxon>Amphioxiformes</taxon>
        <taxon>Branchiostomatidae</taxon>
        <taxon>Branchiostoma</taxon>
    </lineage>
</organism>
<evidence type="ECO:0000313" key="2">
    <source>
        <dbReference type="EMBL" id="EEN63487.1"/>
    </source>
</evidence>
<reference evidence="2" key="1">
    <citation type="journal article" date="2008" name="Nature">
        <title>The amphioxus genome and the evolution of the chordate karyotype.</title>
        <authorList>
            <consortium name="US DOE Joint Genome Institute (JGI-PGF)"/>
            <person name="Putnam N.H."/>
            <person name="Butts T."/>
            <person name="Ferrier D.E.K."/>
            <person name="Furlong R.F."/>
            <person name="Hellsten U."/>
            <person name="Kawashima T."/>
            <person name="Robinson-Rechavi M."/>
            <person name="Shoguchi E."/>
            <person name="Terry A."/>
            <person name="Yu J.-K."/>
            <person name="Benito-Gutierrez E.L."/>
            <person name="Dubchak I."/>
            <person name="Garcia-Fernandez J."/>
            <person name="Gibson-Brown J.J."/>
            <person name="Grigoriev I.V."/>
            <person name="Horton A.C."/>
            <person name="de Jong P.J."/>
            <person name="Jurka J."/>
            <person name="Kapitonov V.V."/>
            <person name="Kohara Y."/>
            <person name="Kuroki Y."/>
            <person name="Lindquist E."/>
            <person name="Lucas S."/>
            <person name="Osoegawa K."/>
            <person name="Pennacchio L.A."/>
            <person name="Salamov A.A."/>
            <person name="Satou Y."/>
            <person name="Sauka-Spengler T."/>
            <person name="Schmutz J."/>
            <person name="Shin-I T."/>
            <person name="Toyoda A."/>
            <person name="Bronner-Fraser M."/>
            <person name="Fujiyama A."/>
            <person name="Holland L.Z."/>
            <person name="Holland P.W.H."/>
            <person name="Satoh N."/>
            <person name="Rokhsar D.S."/>
        </authorList>
    </citation>
    <scope>NUCLEOTIDE SEQUENCE [LARGE SCALE GENOMIC DNA]</scope>
    <source>
        <strain evidence="2">S238N-H82</strain>
        <tissue evidence="2">Testes</tissue>
    </source>
</reference>
<proteinExistence type="predicted"/>
<accession>C3Y8Q0</accession>
<dbReference type="AlphaFoldDB" id="C3Y8Q0"/>
<evidence type="ECO:0000256" key="1">
    <source>
        <dbReference type="SAM" id="MobiDB-lite"/>
    </source>
</evidence>
<dbReference type="EMBL" id="GG666491">
    <property type="protein sequence ID" value="EEN63487.1"/>
    <property type="molecule type" value="Genomic_DNA"/>
</dbReference>